<comment type="similarity">
    <text evidence="1">Belongs to the ComF/GntX family.</text>
</comment>
<dbReference type="RefSeq" id="WP_328278739.1">
    <property type="nucleotide sequence ID" value="NZ_JARTLD010000034.1"/>
</dbReference>
<dbReference type="Gene3D" id="3.40.50.2020">
    <property type="match status" value="1"/>
</dbReference>
<accession>A0ABU6PU86</accession>
<comment type="caution">
    <text evidence="2">The sequence shown here is derived from an EMBL/GenBank/DDBJ whole genome shotgun (WGS) entry which is preliminary data.</text>
</comment>
<dbReference type="PANTHER" id="PTHR47505:SF1">
    <property type="entry name" value="DNA UTILIZATION PROTEIN YHGH"/>
    <property type="match status" value="1"/>
</dbReference>
<dbReference type="SUPFAM" id="SSF53271">
    <property type="entry name" value="PRTase-like"/>
    <property type="match status" value="1"/>
</dbReference>
<dbReference type="PANTHER" id="PTHR47505">
    <property type="entry name" value="DNA UTILIZATION PROTEIN YHGH"/>
    <property type="match status" value="1"/>
</dbReference>
<evidence type="ECO:0000313" key="2">
    <source>
        <dbReference type="EMBL" id="MED5018452.1"/>
    </source>
</evidence>
<protein>
    <submittedName>
        <fullName evidence="2">ComF family protein</fullName>
    </submittedName>
</protein>
<dbReference type="InterPro" id="IPR051910">
    <property type="entry name" value="ComF/GntX_DNA_util-trans"/>
</dbReference>
<dbReference type="InterPro" id="IPR029057">
    <property type="entry name" value="PRTase-like"/>
</dbReference>
<evidence type="ECO:0000256" key="1">
    <source>
        <dbReference type="ARBA" id="ARBA00008007"/>
    </source>
</evidence>
<proteinExistence type="inferred from homology"/>
<name>A0ABU6PU86_9BACL</name>
<gene>
    <name evidence="2" type="ORF">P9847_14175</name>
</gene>
<reference evidence="2 3" key="1">
    <citation type="submission" date="2023-03" db="EMBL/GenBank/DDBJ databases">
        <title>Bacillus Genome Sequencing.</title>
        <authorList>
            <person name="Dunlap C."/>
        </authorList>
    </citation>
    <scope>NUCLEOTIDE SEQUENCE [LARGE SCALE GENOMIC DNA]</scope>
    <source>
        <strain evidence="2 3">NRS-52</strain>
    </source>
</reference>
<organism evidence="2 3">
    <name type="scientific">Paenibacillus chibensis</name>
    <dbReference type="NCBI Taxonomy" id="59846"/>
    <lineage>
        <taxon>Bacteria</taxon>
        <taxon>Bacillati</taxon>
        <taxon>Bacillota</taxon>
        <taxon>Bacilli</taxon>
        <taxon>Bacillales</taxon>
        <taxon>Paenibacillaceae</taxon>
        <taxon>Paenibacillus</taxon>
    </lineage>
</organism>
<dbReference type="CDD" id="cd06223">
    <property type="entry name" value="PRTases_typeI"/>
    <property type="match status" value="1"/>
</dbReference>
<dbReference type="InterPro" id="IPR000836">
    <property type="entry name" value="PRTase_dom"/>
</dbReference>
<evidence type="ECO:0000313" key="3">
    <source>
        <dbReference type="Proteomes" id="UP001343257"/>
    </source>
</evidence>
<sequence>MSALSSAITQFVRDLLAPPGEICLTCGSKSRLTRDWPGICRRCAESIPWIGKPRCVYCGRACGCPDCLREDARQRSFLLNRSAVQYDDMMREWLAQYKYRGNERYARLLIRMLSRALTSMQKEMPLLLGKSDAPGLGEPWKPDLVTYVPVSTERLMERGFNQAEVLAEGIGRIHHLPVVPLLVRSEHTGKQSFKTRSERVESMKHAFDPDPEGMQILAHVGKRGRSIQSQGDAADRSETSGVLRVLIVDDIYTTGSTMNTCAGRIQEMAKYCTGAPAEVVSLTWARS</sequence>
<keyword evidence="3" id="KW-1185">Reference proteome</keyword>
<dbReference type="Proteomes" id="UP001343257">
    <property type="component" value="Unassembled WGS sequence"/>
</dbReference>
<dbReference type="EMBL" id="JARTLD010000034">
    <property type="protein sequence ID" value="MED5018452.1"/>
    <property type="molecule type" value="Genomic_DNA"/>
</dbReference>